<dbReference type="AlphaFoldDB" id="A0A1R4G7D2"/>
<organism evidence="8 9">
    <name type="scientific">Arthrobacter rhombi</name>
    <dbReference type="NCBI Taxonomy" id="71253"/>
    <lineage>
        <taxon>Bacteria</taxon>
        <taxon>Bacillati</taxon>
        <taxon>Actinomycetota</taxon>
        <taxon>Actinomycetes</taxon>
        <taxon>Micrococcales</taxon>
        <taxon>Micrococcaceae</taxon>
        <taxon>Arthrobacter</taxon>
    </lineage>
</organism>
<evidence type="ECO:0000256" key="2">
    <source>
        <dbReference type="ARBA" id="ARBA00022475"/>
    </source>
</evidence>
<feature type="transmembrane region" description="Helical" evidence="6">
    <location>
        <begin position="93"/>
        <end position="115"/>
    </location>
</feature>
<feature type="transmembrane region" description="Helical" evidence="6">
    <location>
        <begin position="506"/>
        <end position="536"/>
    </location>
</feature>
<proteinExistence type="predicted"/>
<dbReference type="PANTHER" id="PTHR30287">
    <property type="entry name" value="MEMBRANE COMPONENT OF PREDICTED ABC SUPERFAMILY METABOLITE UPTAKE TRANSPORTER"/>
    <property type="match status" value="1"/>
</dbReference>
<keyword evidence="5 6" id="KW-0472">Membrane</keyword>
<comment type="subcellular location">
    <subcellularLocation>
        <location evidence="1">Cell membrane</location>
        <topology evidence="1">Multi-pass membrane protein</topology>
    </subcellularLocation>
</comment>
<evidence type="ECO:0000259" key="7">
    <source>
        <dbReference type="Pfam" id="PF02687"/>
    </source>
</evidence>
<sequence>MSVAGSFAGTALILVIIVVTQTFSSALRQRQRQFALLRAIGATPGQIRSMIAAEVFAVFSLAAPLGAIPGLFASRLLLPLLRENGIIPTDFELSITAWPAVGAVLVLLPSSLLAARLSARKVSRIAPVEAVTASASEASMLSPVRRISALSLLGLGFVVAFTPVLVPGTIGSATGASSAFLFIAAAAVGGPVLVGWVARKAVKASRSGPAGPAVLAAANTRGFSRRLTAAIIPLALFLALGTVQSGVNLGTVGAAGQQLREGLSVNLIISTPTGVTAANAATVGHAPSVESVMASSTLPVTSKIEDDDEDLAFFNDLLWEPGSLRTVGAHAERFLHPGLTQGSLEDLGAPDTIAVSSEATLGTGKGIGDPVELRFSDGAEQTFTIAAIYSKGLGLGNFIINEQNLPEASRPARADSLLVNTTGTGAGSVGTAIGGTGLTASSVPDYAAHTVSSSAQEQQLSNVLLLVLVLFVALAAANTLVMLTGARRDEFVLLKQLGATRTQLRLMVLLEAVFLTVAALVIGTLCVLPALFGVGYGLLGGWAPAVDWPIYGGLALAVVAIALGAMGLSAWGGTRNHRQVRA</sequence>
<dbReference type="Pfam" id="PF02687">
    <property type="entry name" value="FtsX"/>
    <property type="match status" value="2"/>
</dbReference>
<feature type="domain" description="ABC3 transporter permease C-terminal" evidence="7">
    <location>
        <begin position="6"/>
        <end position="127"/>
    </location>
</feature>
<dbReference type="Proteomes" id="UP000195913">
    <property type="component" value="Unassembled WGS sequence"/>
</dbReference>
<evidence type="ECO:0000313" key="8">
    <source>
        <dbReference type="EMBL" id="SJM64104.1"/>
    </source>
</evidence>
<feature type="transmembrane region" description="Helical" evidence="6">
    <location>
        <begin position="178"/>
        <end position="198"/>
    </location>
</feature>
<dbReference type="InterPro" id="IPR038766">
    <property type="entry name" value="Membrane_comp_ABC_pdt"/>
</dbReference>
<feature type="transmembrane region" description="Helical" evidence="6">
    <location>
        <begin position="227"/>
        <end position="247"/>
    </location>
</feature>
<name>A0A1R4G7D2_9MICC</name>
<protein>
    <submittedName>
        <fullName evidence="8">Putative ABC transport system integral membrane protein</fullName>
    </submittedName>
</protein>
<dbReference type="GO" id="GO:0005886">
    <property type="term" value="C:plasma membrane"/>
    <property type="evidence" value="ECO:0007669"/>
    <property type="project" value="UniProtKB-SubCell"/>
</dbReference>
<feature type="domain" description="ABC3 transporter permease C-terminal" evidence="7">
    <location>
        <begin position="463"/>
        <end position="571"/>
    </location>
</feature>
<feature type="transmembrane region" description="Helical" evidence="6">
    <location>
        <begin position="47"/>
        <end position="73"/>
    </location>
</feature>
<gene>
    <name evidence="8" type="ORF">FM101_08355</name>
</gene>
<keyword evidence="4 6" id="KW-1133">Transmembrane helix</keyword>
<feature type="transmembrane region" description="Helical" evidence="6">
    <location>
        <begin position="6"/>
        <end position="27"/>
    </location>
</feature>
<dbReference type="PANTHER" id="PTHR30287:SF1">
    <property type="entry name" value="INNER MEMBRANE PROTEIN"/>
    <property type="match status" value="1"/>
</dbReference>
<evidence type="ECO:0000256" key="1">
    <source>
        <dbReference type="ARBA" id="ARBA00004651"/>
    </source>
</evidence>
<keyword evidence="9" id="KW-1185">Reference proteome</keyword>
<evidence type="ECO:0000313" key="9">
    <source>
        <dbReference type="Proteomes" id="UP000195913"/>
    </source>
</evidence>
<dbReference type="InterPro" id="IPR003838">
    <property type="entry name" value="ABC3_permease_C"/>
</dbReference>
<feature type="transmembrane region" description="Helical" evidence="6">
    <location>
        <begin position="548"/>
        <end position="571"/>
    </location>
</feature>
<dbReference type="EMBL" id="FUHW01000028">
    <property type="protein sequence ID" value="SJM64104.1"/>
    <property type="molecule type" value="Genomic_DNA"/>
</dbReference>
<evidence type="ECO:0000256" key="5">
    <source>
        <dbReference type="ARBA" id="ARBA00023136"/>
    </source>
</evidence>
<evidence type="ECO:0000256" key="6">
    <source>
        <dbReference type="SAM" id="Phobius"/>
    </source>
</evidence>
<reference evidence="8 9" key="1">
    <citation type="submission" date="2017-02" db="EMBL/GenBank/DDBJ databases">
        <authorList>
            <person name="Peterson S.W."/>
        </authorList>
    </citation>
    <scope>NUCLEOTIDE SEQUENCE [LARGE SCALE GENOMIC DNA]</scope>
    <source>
        <strain evidence="8 9">B Ar 00.02</strain>
    </source>
</reference>
<evidence type="ECO:0000256" key="4">
    <source>
        <dbReference type="ARBA" id="ARBA00022989"/>
    </source>
</evidence>
<feature type="transmembrane region" description="Helical" evidence="6">
    <location>
        <begin position="463"/>
        <end position="485"/>
    </location>
</feature>
<keyword evidence="3 6" id="KW-0812">Transmembrane</keyword>
<evidence type="ECO:0000256" key="3">
    <source>
        <dbReference type="ARBA" id="ARBA00022692"/>
    </source>
</evidence>
<accession>A0A1R4G7D2</accession>
<keyword evidence="2" id="KW-1003">Cell membrane</keyword>
<feature type="transmembrane region" description="Helical" evidence="6">
    <location>
        <begin position="147"/>
        <end position="166"/>
    </location>
</feature>